<keyword evidence="3" id="KW-0862">Zinc</keyword>
<sequence>MVRSRGELSPNSVFSGVRFVLLGFDSVSEEQYRSEIIQRGGVDLGKYDPTCTHVVVCGRIYDDPMCVMARDNGKIVVTETWVDDSLDSGVLADETKVLYRPVRDLEGIPGSKSLHICLTGYQRQEREDIMRMVAMMGARFSKPLIANQITHLICYKFEGEKYELAKRVNIKLVNHRWLEDCLKAWALLPIDNYTKSGWELEMMEAEARDSEEETDDDMTKGKSLDQTINRQTPSLHNRPSSSATNNPLVRSPAPRQLDNPESSGLNQVHATTQSKDANSEIMVNSPIKSPPLGGLTTSEGSVLGKSCSVMPLKSSDPSRLNKKADLRTPEVNLPVKAPLLQGANPTLSSIALDPLFKSPAPRPSHNQSARDPSETMPQGDSGLKKDLPVQSPSLQDASATLSSIALDPPLKSPAPRPFNNQGARGPPKAMPREDSGLKNVILNNNSPLPDRPLVPNSSKDPENLDKMEEIYIRSEKMDSLPINRSPLVNVTHTINASTRQSQGADLKGKKQNLVRTPVEEIKSGIANFNLNSPQVTEARDQIMVKGSCHEISSEKGKSLTKVGESKIEGTSCMDPQNEGRHENGYNLETPHSTKSAATSLSENKVISSSELISSTNVAITGNSATTPQSGIGYRKGLSVPSESPLETPKCQTLSSRSKHGLREPRSPVLSDSTATKKSYTRKLRKKSAPPVEEQSDPSVNSTKPKVTPAILPEAVEGRTLEACRDVEIEKSMEQSCATLPQKRKASDRPIHTCSLVGDEFDELDRINSLCKKRDVVSNDQVVERRTSNGSGTTDPVCNHSRTKRPSLNCARPPRSSPSNSNKVGLTEAAKVRIEANMEEVTTKQSNVLDFSSYFGLQTDDRGDTTSTIVAQNGDIERRDALEQSGKVEVENKILEIKGLSPDSMEAELNKHLTGASSDLCNEHKLSAGARTKKAVAKRSMKKNLQNPGRTVYGEAGSNSGEKLDASNNILNNLVIDKGKASDVGPEDAGCGTSREVENNLSVNRDTANQTPEHGIRDEAETPHERPKSVKTNVPRKMNITCGASKESNKKRSIQKDVARAKTTNGLKATSNKSHVASHWLSTATELDPEKENIPGSAEPSTAHTKPNLECNNKPVPTQKKCIGGEDQKLAHIGVNSVTYFILSGHKFQRKEFQSVIKKLRGRVCRDTHNWSFQATHFIVPGPVRRTEKFFAAAASGRWILKMEYLTACNEAGRFIEEEPYEWYGSGMTEDSSISLEAPRKWRLVREKTGHGAFYGMQIVIYGECIVPSLDTLKRVIKAGDGTILATSPPYTRILKKSNCVHFAVIPATTPSNDPWVREFLNHHIPCVTSDYLVEYVCKPGYSLSKHVLFQTQEWANKSLKELTELCQEVVCEFNSPLKHRDGREDQDDLRCAVCGSHDRAEVMLICGDESGSLGCGIGTHINCCNPPLETVPNDDWFCCKCSKLSSKNTLTKKGNKRSKKG</sequence>
<feature type="compositionally biased region" description="Low complexity" evidence="4">
    <location>
        <begin position="811"/>
        <end position="821"/>
    </location>
</feature>
<feature type="region of interest" description="Disordered" evidence="4">
    <location>
        <begin position="980"/>
        <end position="1031"/>
    </location>
</feature>
<feature type="domain" description="BRCT" evidence="5">
    <location>
        <begin position="9"/>
        <end position="99"/>
    </location>
</feature>
<feature type="compositionally biased region" description="Basic residues" evidence="4">
    <location>
        <begin position="678"/>
        <end position="687"/>
    </location>
</feature>
<feature type="region of interest" description="Disordered" evidence="4">
    <location>
        <begin position="620"/>
        <end position="708"/>
    </location>
</feature>
<dbReference type="InterPro" id="IPR044254">
    <property type="entry name" value="At4g02110-like"/>
</dbReference>
<keyword evidence="1" id="KW-0479">Metal-binding</keyword>
<dbReference type="PROSITE" id="PS50172">
    <property type="entry name" value="BRCT"/>
    <property type="match status" value="3"/>
</dbReference>
<dbReference type="PANTHER" id="PTHR47181">
    <property type="entry name" value="BRCA1 C TERMINUS DOMAIN CONTAINING PROTEIN, EXPRESSED"/>
    <property type="match status" value="1"/>
</dbReference>
<accession>A0AAD5ZL16</accession>
<dbReference type="Gene3D" id="3.40.50.10190">
    <property type="entry name" value="BRCT domain"/>
    <property type="match status" value="4"/>
</dbReference>
<feature type="domain" description="BRCT" evidence="5">
    <location>
        <begin position="1140"/>
        <end position="1222"/>
    </location>
</feature>
<dbReference type="GO" id="GO:0008270">
    <property type="term" value="F:zinc ion binding"/>
    <property type="evidence" value="ECO:0007669"/>
    <property type="project" value="UniProtKB-KW"/>
</dbReference>
<feature type="compositionally biased region" description="Polar residues" evidence="4">
    <location>
        <begin position="390"/>
        <end position="403"/>
    </location>
</feature>
<dbReference type="SUPFAM" id="SSF52113">
    <property type="entry name" value="BRCT domain"/>
    <property type="match status" value="3"/>
</dbReference>
<evidence type="ECO:0000256" key="4">
    <source>
        <dbReference type="SAM" id="MobiDB-lite"/>
    </source>
</evidence>
<feature type="region of interest" description="Disordered" evidence="4">
    <location>
        <begin position="1088"/>
        <end position="1111"/>
    </location>
</feature>
<dbReference type="InterPro" id="IPR036420">
    <property type="entry name" value="BRCT_dom_sf"/>
</dbReference>
<feature type="region of interest" description="Disordered" evidence="4">
    <location>
        <begin position="554"/>
        <end position="597"/>
    </location>
</feature>
<feature type="domain" description="BRCT" evidence="5">
    <location>
        <begin position="112"/>
        <end position="195"/>
    </location>
</feature>
<protein>
    <recommendedName>
        <fullName evidence="5">BRCT domain-containing protein</fullName>
    </recommendedName>
</protein>
<dbReference type="CDD" id="cd17738">
    <property type="entry name" value="BRCT_TopBP1_rpt7"/>
    <property type="match status" value="1"/>
</dbReference>
<dbReference type="Gene3D" id="3.30.40.10">
    <property type="entry name" value="Zinc/RING finger domain, C3HC4 (zinc finger)"/>
    <property type="match status" value="1"/>
</dbReference>
<feature type="region of interest" description="Disordered" evidence="4">
    <location>
        <begin position="229"/>
        <end position="299"/>
    </location>
</feature>
<keyword evidence="2" id="KW-0863">Zinc-finger</keyword>
<gene>
    <name evidence="6" type="ORF">LUZ61_003485</name>
</gene>
<evidence type="ECO:0000259" key="5">
    <source>
        <dbReference type="PROSITE" id="PS50172"/>
    </source>
</evidence>
<feature type="region of interest" description="Disordered" evidence="4">
    <location>
        <begin position="205"/>
        <end position="224"/>
    </location>
</feature>
<evidence type="ECO:0000256" key="1">
    <source>
        <dbReference type="ARBA" id="ARBA00022723"/>
    </source>
</evidence>
<dbReference type="InterPro" id="IPR013083">
    <property type="entry name" value="Znf_RING/FYVE/PHD"/>
</dbReference>
<evidence type="ECO:0000256" key="2">
    <source>
        <dbReference type="ARBA" id="ARBA00022771"/>
    </source>
</evidence>
<evidence type="ECO:0000313" key="6">
    <source>
        <dbReference type="EMBL" id="KAJ3699780.1"/>
    </source>
</evidence>
<feature type="compositionally biased region" description="Polar residues" evidence="4">
    <location>
        <begin position="259"/>
        <end position="276"/>
    </location>
</feature>
<dbReference type="InterPro" id="IPR011011">
    <property type="entry name" value="Znf_FYVE_PHD"/>
</dbReference>
<evidence type="ECO:0000256" key="3">
    <source>
        <dbReference type="ARBA" id="ARBA00022833"/>
    </source>
</evidence>
<feature type="region of interest" description="Disordered" evidence="4">
    <location>
        <begin position="781"/>
        <end position="825"/>
    </location>
</feature>
<dbReference type="Pfam" id="PF00533">
    <property type="entry name" value="BRCT"/>
    <property type="match status" value="2"/>
</dbReference>
<feature type="compositionally biased region" description="Polar residues" evidence="4">
    <location>
        <begin position="229"/>
        <end position="248"/>
    </location>
</feature>
<feature type="compositionally biased region" description="Basic and acidic residues" evidence="4">
    <location>
        <begin position="1013"/>
        <end position="1027"/>
    </location>
</feature>
<reference evidence="6 7" key="1">
    <citation type="journal article" date="2022" name="Cell">
        <title>Repeat-based holocentromeres influence genome architecture and karyotype evolution.</title>
        <authorList>
            <person name="Hofstatter P.G."/>
            <person name="Thangavel G."/>
            <person name="Lux T."/>
            <person name="Neumann P."/>
            <person name="Vondrak T."/>
            <person name="Novak P."/>
            <person name="Zhang M."/>
            <person name="Costa L."/>
            <person name="Castellani M."/>
            <person name="Scott A."/>
            <person name="Toegelov H."/>
            <person name="Fuchs J."/>
            <person name="Mata-Sucre Y."/>
            <person name="Dias Y."/>
            <person name="Vanzela A.L.L."/>
            <person name="Huettel B."/>
            <person name="Almeida C.C.S."/>
            <person name="Simkova H."/>
            <person name="Souza G."/>
            <person name="Pedrosa-Harand A."/>
            <person name="Macas J."/>
            <person name="Mayer K.F.X."/>
            <person name="Houben A."/>
            <person name="Marques A."/>
        </authorList>
    </citation>
    <scope>NUCLEOTIDE SEQUENCE [LARGE SCALE GENOMIC DNA]</scope>
    <source>
        <strain evidence="6">RhyTen1mFocal</strain>
    </source>
</reference>
<name>A0AAD5ZL16_9POAL</name>
<feature type="compositionally biased region" description="Polar residues" evidence="4">
    <location>
        <begin position="620"/>
        <end position="629"/>
    </location>
</feature>
<feature type="compositionally biased region" description="Basic and acidic residues" evidence="4">
    <location>
        <begin position="554"/>
        <end position="567"/>
    </location>
</feature>
<feature type="region of interest" description="Disordered" evidence="4">
    <location>
        <begin position="353"/>
        <end position="462"/>
    </location>
</feature>
<dbReference type="PANTHER" id="PTHR47181:SF2">
    <property type="entry name" value="BRCA1 C TERMINUS DOMAIN CONTAINING PROTEIN, EXPRESSED"/>
    <property type="match status" value="1"/>
</dbReference>
<dbReference type="CDD" id="cd17730">
    <property type="entry name" value="BRCT_PAXIP1_rpt4"/>
    <property type="match status" value="1"/>
</dbReference>
<feature type="compositionally biased region" description="Acidic residues" evidence="4">
    <location>
        <begin position="205"/>
        <end position="216"/>
    </location>
</feature>
<dbReference type="SMART" id="SM00292">
    <property type="entry name" value="BRCT"/>
    <property type="match status" value="4"/>
</dbReference>
<dbReference type="Proteomes" id="UP001210211">
    <property type="component" value="Unassembled WGS sequence"/>
</dbReference>
<keyword evidence="7" id="KW-1185">Reference proteome</keyword>
<dbReference type="SUPFAM" id="SSF57903">
    <property type="entry name" value="FYVE/PHD zinc finger"/>
    <property type="match status" value="1"/>
</dbReference>
<feature type="region of interest" description="Disordered" evidence="4">
    <location>
        <begin position="938"/>
        <end position="962"/>
    </location>
</feature>
<proteinExistence type="predicted"/>
<comment type="caution">
    <text evidence="6">The sequence shown here is derived from an EMBL/GenBank/DDBJ whole genome shotgun (WGS) entry which is preliminary data.</text>
</comment>
<dbReference type="Pfam" id="PF12738">
    <property type="entry name" value="PTCB-BRCT"/>
    <property type="match status" value="1"/>
</dbReference>
<feature type="compositionally biased region" description="Polar residues" evidence="4">
    <location>
        <begin position="364"/>
        <end position="378"/>
    </location>
</feature>
<organism evidence="6 7">
    <name type="scientific">Rhynchospora tenuis</name>
    <dbReference type="NCBI Taxonomy" id="198213"/>
    <lineage>
        <taxon>Eukaryota</taxon>
        <taxon>Viridiplantae</taxon>
        <taxon>Streptophyta</taxon>
        <taxon>Embryophyta</taxon>
        <taxon>Tracheophyta</taxon>
        <taxon>Spermatophyta</taxon>
        <taxon>Magnoliopsida</taxon>
        <taxon>Liliopsida</taxon>
        <taxon>Poales</taxon>
        <taxon>Cyperaceae</taxon>
        <taxon>Cyperoideae</taxon>
        <taxon>Rhynchosporeae</taxon>
        <taxon>Rhynchospora</taxon>
    </lineage>
</organism>
<dbReference type="InterPro" id="IPR001357">
    <property type="entry name" value="BRCT_dom"/>
</dbReference>
<dbReference type="SMART" id="SM00249">
    <property type="entry name" value="PHD"/>
    <property type="match status" value="1"/>
</dbReference>
<dbReference type="InterPro" id="IPR001965">
    <property type="entry name" value="Znf_PHD"/>
</dbReference>
<dbReference type="EMBL" id="JAMRDG010000001">
    <property type="protein sequence ID" value="KAJ3699780.1"/>
    <property type="molecule type" value="Genomic_DNA"/>
</dbReference>
<evidence type="ECO:0000313" key="7">
    <source>
        <dbReference type="Proteomes" id="UP001210211"/>
    </source>
</evidence>
<feature type="compositionally biased region" description="Polar residues" evidence="4">
    <location>
        <begin position="998"/>
        <end position="1011"/>
    </location>
</feature>
<feature type="region of interest" description="Disordered" evidence="4">
    <location>
        <begin position="308"/>
        <end position="327"/>
    </location>
</feature>